<dbReference type="GO" id="GO:0004523">
    <property type="term" value="F:RNA-DNA hybrid ribonuclease activity"/>
    <property type="evidence" value="ECO:0007669"/>
    <property type="project" value="UniProtKB-EC"/>
</dbReference>
<dbReference type="RefSeq" id="WP_379860844.1">
    <property type="nucleotide sequence ID" value="NZ_JBHMFC010000025.1"/>
</dbReference>
<evidence type="ECO:0000256" key="14">
    <source>
        <dbReference type="HAMAP-Rule" id="MF_00052"/>
    </source>
</evidence>
<evidence type="ECO:0000256" key="13">
    <source>
        <dbReference type="ARBA" id="ARBA00023211"/>
    </source>
</evidence>
<reference evidence="18 19" key="1">
    <citation type="submission" date="2024-09" db="EMBL/GenBank/DDBJ databases">
        <authorList>
            <person name="Sun Q."/>
            <person name="Mori K."/>
        </authorList>
    </citation>
    <scope>NUCLEOTIDE SEQUENCE [LARGE SCALE GENOMIC DNA]</scope>
    <source>
        <strain evidence="18 19">CECT 8622</strain>
    </source>
</reference>
<evidence type="ECO:0000256" key="3">
    <source>
        <dbReference type="ARBA" id="ARBA00004065"/>
    </source>
</evidence>
<keyword evidence="10 14" id="KW-0479">Metal-binding</keyword>
<comment type="catalytic activity">
    <reaction evidence="1 14 15 16">
        <text>Endonucleolytic cleavage to 5'-phosphomonoester.</text>
        <dbReference type="EC" id="3.1.26.4"/>
    </reaction>
</comment>
<feature type="binding site" evidence="14 15">
    <location>
        <position position="16"/>
    </location>
    <ligand>
        <name>a divalent metal cation</name>
        <dbReference type="ChEBI" id="CHEBI:60240"/>
    </ligand>
</feature>
<comment type="subcellular location">
    <subcellularLocation>
        <location evidence="4 14">Cytoplasm</location>
    </subcellularLocation>
</comment>
<dbReference type="HAMAP" id="MF_00052_B">
    <property type="entry name" value="RNase_HII_B"/>
    <property type="match status" value="1"/>
</dbReference>
<sequence length="199" mass="22475">MLLINHSSHILECGTDEAGRGCLAGPVTAAAVVLPRNFKNKTLNDSKQLSELKRTLLKPIIETEALCFSVSHVFQEDIDTINILNASILAMHNAIGSLSLVPEFIIVDGNRFKPYGNIPFETIIKGDSKYLSIAAASILAKTYRDAYMNSIHEEYPMYQWNKNKGYPTKAHRAAIRKYGITKYHRKTFRLLPEQFKFDL</sequence>
<comment type="cofactor">
    <cofactor evidence="2">
        <name>Mg(2+)</name>
        <dbReference type="ChEBI" id="CHEBI:18420"/>
    </cofactor>
</comment>
<accession>A0ABV5FB19</accession>
<comment type="similarity">
    <text evidence="5 14 16">Belongs to the RNase HII family.</text>
</comment>
<evidence type="ECO:0000256" key="2">
    <source>
        <dbReference type="ARBA" id="ARBA00001946"/>
    </source>
</evidence>
<evidence type="ECO:0000256" key="7">
    <source>
        <dbReference type="ARBA" id="ARBA00019179"/>
    </source>
</evidence>
<comment type="function">
    <text evidence="3 14 16">Endonuclease that specifically degrades the RNA of RNA-DNA hybrids.</text>
</comment>
<dbReference type="PANTHER" id="PTHR10954">
    <property type="entry name" value="RIBONUCLEASE H2 SUBUNIT A"/>
    <property type="match status" value="1"/>
</dbReference>
<dbReference type="EMBL" id="JBHMFC010000025">
    <property type="protein sequence ID" value="MFB9056651.1"/>
    <property type="molecule type" value="Genomic_DNA"/>
</dbReference>
<dbReference type="InterPro" id="IPR012337">
    <property type="entry name" value="RNaseH-like_sf"/>
</dbReference>
<name>A0ABV5FB19_9FLAO</name>
<evidence type="ECO:0000256" key="15">
    <source>
        <dbReference type="PROSITE-ProRule" id="PRU01319"/>
    </source>
</evidence>
<dbReference type="EC" id="3.1.26.4" evidence="6 14"/>
<evidence type="ECO:0000256" key="5">
    <source>
        <dbReference type="ARBA" id="ARBA00007383"/>
    </source>
</evidence>
<keyword evidence="12 14" id="KW-0378">Hydrolase</keyword>
<keyword evidence="8 14" id="KW-0963">Cytoplasm</keyword>
<dbReference type="InterPro" id="IPR022898">
    <property type="entry name" value="RNase_HII"/>
</dbReference>
<evidence type="ECO:0000256" key="9">
    <source>
        <dbReference type="ARBA" id="ARBA00022722"/>
    </source>
</evidence>
<comment type="caution">
    <text evidence="18">The sequence shown here is derived from an EMBL/GenBank/DDBJ whole genome shotgun (WGS) entry which is preliminary data.</text>
</comment>
<dbReference type="Pfam" id="PF01351">
    <property type="entry name" value="RNase_HII"/>
    <property type="match status" value="1"/>
</dbReference>
<dbReference type="PANTHER" id="PTHR10954:SF18">
    <property type="entry name" value="RIBONUCLEASE HII"/>
    <property type="match status" value="1"/>
</dbReference>
<evidence type="ECO:0000256" key="8">
    <source>
        <dbReference type="ARBA" id="ARBA00022490"/>
    </source>
</evidence>
<keyword evidence="19" id="KW-1185">Reference proteome</keyword>
<feature type="domain" description="RNase H type-2" evidence="17">
    <location>
        <begin position="10"/>
        <end position="199"/>
    </location>
</feature>
<keyword evidence="13 14" id="KW-0464">Manganese</keyword>
<evidence type="ECO:0000313" key="18">
    <source>
        <dbReference type="EMBL" id="MFB9056651.1"/>
    </source>
</evidence>
<dbReference type="NCBIfam" id="NF000595">
    <property type="entry name" value="PRK00015.1-3"/>
    <property type="match status" value="1"/>
</dbReference>
<dbReference type="PROSITE" id="PS51975">
    <property type="entry name" value="RNASE_H_2"/>
    <property type="match status" value="1"/>
</dbReference>
<dbReference type="InterPro" id="IPR024567">
    <property type="entry name" value="RNase_HII/HIII_dom"/>
</dbReference>
<evidence type="ECO:0000256" key="16">
    <source>
        <dbReference type="RuleBase" id="RU003515"/>
    </source>
</evidence>
<evidence type="ECO:0000256" key="1">
    <source>
        <dbReference type="ARBA" id="ARBA00000077"/>
    </source>
</evidence>
<feature type="binding site" evidence="14 15">
    <location>
        <position position="108"/>
    </location>
    <ligand>
        <name>a divalent metal cation</name>
        <dbReference type="ChEBI" id="CHEBI:60240"/>
    </ligand>
</feature>
<feature type="binding site" evidence="14 15">
    <location>
        <position position="17"/>
    </location>
    <ligand>
        <name>a divalent metal cation</name>
        <dbReference type="ChEBI" id="CHEBI:60240"/>
    </ligand>
</feature>
<evidence type="ECO:0000256" key="6">
    <source>
        <dbReference type="ARBA" id="ARBA00012180"/>
    </source>
</evidence>
<dbReference type="CDD" id="cd07182">
    <property type="entry name" value="RNase_HII_bacteria_HII_like"/>
    <property type="match status" value="1"/>
</dbReference>
<gene>
    <name evidence="14" type="primary">rnhB</name>
    <name evidence="18" type="ORF">ACFFU9_07810</name>
</gene>
<dbReference type="SUPFAM" id="SSF53098">
    <property type="entry name" value="Ribonuclease H-like"/>
    <property type="match status" value="1"/>
</dbReference>
<evidence type="ECO:0000256" key="12">
    <source>
        <dbReference type="ARBA" id="ARBA00022801"/>
    </source>
</evidence>
<protein>
    <recommendedName>
        <fullName evidence="7 14">Ribonuclease HII</fullName>
        <shortName evidence="14">RNase HII</shortName>
        <ecNumber evidence="6 14">3.1.26.4</ecNumber>
    </recommendedName>
</protein>
<proteinExistence type="inferred from homology"/>
<evidence type="ECO:0000256" key="10">
    <source>
        <dbReference type="ARBA" id="ARBA00022723"/>
    </source>
</evidence>
<dbReference type="Gene3D" id="3.30.420.10">
    <property type="entry name" value="Ribonuclease H-like superfamily/Ribonuclease H"/>
    <property type="match status" value="1"/>
</dbReference>
<keyword evidence="9 14" id="KW-0540">Nuclease</keyword>
<comment type="cofactor">
    <cofactor evidence="14 15">
        <name>Mn(2+)</name>
        <dbReference type="ChEBI" id="CHEBI:29035"/>
    </cofactor>
    <cofactor evidence="14 15">
        <name>Mg(2+)</name>
        <dbReference type="ChEBI" id="CHEBI:18420"/>
    </cofactor>
    <text evidence="14 15">Manganese or magnesium. Binds 1 divalent metal ion per monomer in the absence of substrate. May bind a second metal ion after substrate binding.</text>
</comment>
<evidence type="ECO:0000256" key="4">
    <source>
        <dbReference type="ARBA" id="ARBA00004496"/>
    </source>
</evidence>
<evidence type="ECO:0000259" key="17">
    <source>
        <dbReference type="PROSITE" id="PS51975"/>
    </source>
</evidence>
<evidence type="ECO:0000313" key="19">
    <source>
        <dbReference type="Proteomes" id="UP001589585"/>
    </source>
</evidence>
<dbReference type="Proteomes" id="UP001589585">
    <property type="component" value="Unassembled WGS sequence"/>
</dbReference>
<evidence type="ECO:0000256" key="11">
    <source>
        <dbReference type="ARBA" id="ARBA00022759"/>
    </source>
</evidence>
<dbReference type="InterPro" id="IPR036397">
    <property type="entry name" value="RNaseH_sf"/>
</dbReference>
<keyword evidence="11 14" id="KW-0255">Endonuclease</keyword>
<dbReference type="InterPro" id="IPR001352">
    <property type="entry name" value="RNase_HII/HIII"/>
</dbReference>
<organism evidence="18 19">
    <name type="scientific">Mariniflexile ostreae</name>
    <dbReference type="NCBI Taxonomy" id="1520892"/>
    <lineage>
        <taxon>Bacteria</taxon>
        <taxon>Pseudomonadati</taxon>
        <taxon>Bacteroidota</taxon>
        <taxon>Flavobacteriia</taxon>
        <taxon>Flavobacteriales</taxon>
        <taxon>Flavobacteriaceae</taxon>
        <taxon>Mariniflexile</taxon>
    </lineage>
</organism>